<dbReference type="EnsemblPlants" id="KRH15600">
    <property type="protein sequence ID" value="KRH15600"/>
    <property type="gene ID" value="GLYMA_14G098400"/>
</dbReference>
<reference evidence="3" key="3">
    <citation type="submission" date="2018-02" db="UniProtKB">
        <authorList>
            <consortium name="EnsemblPlants"/>
        </authorList>
    </citation>
    <scope>IDENTIFICATION</scope>
    <source>
        <strain evidence="3">Williams 82</strain>
    </source>
</reference>
<evidence type="ECO:0000313" key="2">
    <source>
        <dbReference type="EMBL" id="KRH15600.1"/>
    </source>
</evidence>
<proteinExistence type="evidence at transcript level"/>
<dbReference type="InterPro" id="IPR012349">
    <property type="entry name" value="Split_barrel_FMN-bd"/>
</dbReference>
<reference evidence="1" key="1">
    <citation type="submission" date="2009-08" db="EMBL/GenBank/DDBJ databases">
        <authorList>
            <person name="Cheung F."/>
            <person name="Xiao Y."/>
            <person name="Chan A."/>
            <person name="Moskal W."/>
            <person name="Town C.D."/>
        </authorList>
    </citation>
    <scope>NUCLEOTIDE SEQUENCE</scope>
</reference>
<dbReference type="Proteomes" id="UP000008827">
    <property type="component" value="Chromosome 14"/>
</dbReference>
<evidence type="ECO:0000313" key="1">
    <source>
        <dbReference type="EMBL" id="ACU13779.1"/>
    </source>
</evidence>
<dbReference type="AlphaFoldDB" id="C6SX06"/>
<dbReference type="GO" id="GO:0009507">
    <property type="term" value="C:chloroplast"/>
    <property type="evidence" value="ECO:0000318"/>
    <property type="project" value="GO_Central"/>
</dbReference>
<dbReference type="HOGENOM" id="CLU_1638367_0_0_1"/>
<gene>
    <name evidence="3" type="primary">LOC100499817</name>
    <name evidence="2" type="ORF">GLYMA_14G098400</name>
</gene>
<dbReference type="RefSeq" id="XP_006595509.1">
    <property type="nucleotide sequence ID" value="XM_006595446.4"/>
</dbReference>
<dbReference type="GeneID" id="100499817"/>
<organism evidence="1">
    <name type="scientific">Glycine max</name>
    <name type="common">Soybean</name>
    <name type="synonym">Glycine hispida</name>
    <dbReference type="NCBI Taxonomy" id="3847"/>
    <lineage>
        <taxon>Eukaryota</taxon>
        <taxon>Viridiplantae</taxon>
        <taxon>Streptophyta</taxon>
        <taxon>Embryophyta</taxon>
        <taxon>Tracheophyta</taxon>
        <taxon>Spermatophyta</taxon>
        <taxon>Magnoliopsida</taxon>
        <taxon>eudicotyledons</taxon>
        <taxon>Gunneridae</taxon>
        <taxon>Pentapetalae</taxon>
        <taxon>rosids</taxon>
        <taxon>fabids</taxon>
        <taxon>Fabales</taxon>
        <taxon>Fabaceae</taxon>
        <taxon>Papilionoideae</taxon>
        <taxon>50 kb inversion clade</taxon>
        <taxon>NPAAA clade</taxon>
        <taxon>indigoferoid/millettioid clade</taxon>
        <taxon>Phaseoleae</taxon>
        <taxon>Glycine</taxon>
        <taxon>Glycine subgen. Soja</taxon>
    </lineage>
</organism>
<dbReference type="RefSeq" id="XP_006595512.1">
    <property type="nucleotide sequence ID" value="XM_006595449.4"/>
</dbReference>
<dbReference type="Gene3D" id="2.30.110.10">
    <property type="entry name" value="Electron Transport, Fmn-binding Protein, Chain A"/>
    <property type="match status" value="1"/>
</dbReference>
<protein>
    <submittedName>
        <fullName evidence="1 3">Uncharacterized protein</fullName>
    </submittedName>
</protein>
<dbReference type="STRING" id="3847.C6SX06"/>
<dbReference type="EMBL" id="CM000847">
    <property type="protein sequence ID" value="KRH15601.1"/>
    <property type="molecule type" value="Genomic_DNA"/>
</dbReference>
<dbReference type="EMBL" id="CM000847">
    <property type="protein sequence ID" value="KRH15600.1"/>
    <property type="molecule type" value="Genomic_DNA"/>
</dbReference>
<dbReference type="RefSeq" id="XP_014621935.1">
    <property type="nucleotide sequence ID" value="XM_014766449.3"/>
</dbReference>
<dbReference type="Gramene" id="KRH15601">
    <property type="protein sequence ID" value="KRH15601"/>
    <property type="gene ID" value="GLYMA_14G098400"/>
</dbReference>
<dbReference type="EnsemblPlants" id="KRH15601">
    <property type="protein sequence ID" value="KRH15601"/>
    <property type="gene ID" value="GLYMA_14G098400"/>
</dbReference>
<keyword evidence="4" id="KW-1185">Reference proteome</keyword>
<reference evidence="2" key="4">
    <citation type="submission" date="2018-07" db="EMBL/GenBank/DDBJ databases">
        <title>WGS assembly of Glycine max.</title>
        <authorList>
            <person name="Schmutz J."/>
            <person name="Cannon S."/>
            <person name="Schlueter J."/>
            <person name="Ma J."/>
            <person name="Mitros T."/>
            <person name="Nelson W."/>
            <person name="Hyten D."/>
            <person name="Song Q."/>
            <person name="Thelen J."/>
            <person name="Cheng J."/>
            <person name="Xu D."/>
            <person name="Hellsten U."/>
            <person name="May G."/>
            <person name="Yu Y."/>
            <person name="Sakurai T."/>
            <person name="Umezawa T."/>
            <person name="Bhattacharyya M."/>
            <person name="Sandhu D."/>
            <person name="Valliyodan B."/>
            <person name="Lindquist E."/>
            <person name="Peto M."/>
            <person name="Grant D."/>
            <person name="Shu S."/>
            <person name="Goodstein D."/>
            <person name="Barry K."/>
            <person name="Futrell-Griggs M."/>
            <person name="Abernathy B."/>
            <person name="Du J."/>
            <person name="Tian Z."/>
            <person name="Zhu L."/>
            <person name="Gill N."/>
            <person name="Joshi T."/>
            <person name="Libault M."/>
            <person name="Sethuraman A."/>
            <person name="Zhang X."/>
            <person name="Shinozaki K."/>
            <person name="Nguyen H."/>
            <person name="Wing R."/>
            <person name="Cregan P."/>
            <person name="Specht J."/>
            <person name="Grimwood J."/>
            <person name="Rokhsar D."/>
            <person name="Stacey G."/>
            <person name="Shoemaker R."/>
            <person name="Jackson S."/>
        </authorList>
    </citation>
    <scope>NUCLEOTIDE SEQUENCE</scope>
    <source>
        <tissue evidence="2">Callus</tissue>
    </source>
</reference>
<dbReference type="PANTHER" id="PTHR13343:SF22">
    <property type="entry name" value="GLUTAMYL-TRNA REDUCTASE-BINDING PROTEIN, CHLOROPLASTIC"/>
    <property type="match status" value="1"/>
</dbReference>
<evidence type="ECO:0000313" key="4">
    <source>
        <dbReference type="Proteomes" id="UP000008827"/>
    </source>
</evidence>
<dbReference type="KEGG" id="gmx:100499817"/>
<dbReference type="OrthoDB" id="2138282at2759"/>
<dbReference type="PANTHER" id="PTHR13343">
    <property type="entry name" value="CREG1 PROTEIN"/>
    <property type="match status" value="1"/>
</dbReference>
<dbReference type="RefSeq" id="XP_006595507.1">
    <property type="nucleotide sequence ID" value="XM_006595444.4"/>
</dbReference>
<sequence length="162" mass="18656">MALPCSASVPLTTLTSPLLFMFSLNNLDCALLSPKRLVSVWRKRFGEEVDQDFIYIIAVDRILQLEDIQEDGIWVTSSDYKNAQPDPLRDSAHNLVTEINTNNMEDITRFCNVYVDLDFLVLTVSLIYRISTMYWDDKYGTQSVSNEVVSEMREFSARTIRI</sequence>
<accession>C6SX06</accession>
<reference evidence="2 3" key="2">
    <citation type="journal article" date="2010" name="Nature">
        <title>Genome sequence of the palaeopolyploid soybean.</title>
        <authorList>
            <person name="Schmutz J."/>
            <person name="Cannon S.B."/>
            <person name="Schlueter J."/>
            <person name="Ma J."/>
            <person name="Mitros T."/>
            <person name="Nelson W."/>
            <person name="Hyten D.L."/>
            <person name="Song Q."/>
            <person name="Thelen J.J."/>
            <person name="Cheng J."/>
            <person name="Xu D."/>
            <person name="Hellsten U."/>
            <person name="May G.D."/>
            <person name="Yu Y."/>
            <person name="Sakurai T."/>
            <person name="Umezawa T."/>
            <person name="Bhattacharyya M.K."/>
            <person name="Sandhu D."/>
            <person name="Valliyodan B."/>
            <person name="Lindquist E."/>
            <person name="Peto M."/>
            <person name="Grant D."/>
            <person name="Shu S."/>
            <person name="Goodstein D."/>
            <person name="Barry K."/>
            <person name="Futrell-Griggs M."/>
            <person name="Abernathy B."/>
            <person name="Du J."/>
            <person name="Tian Z."/>
            <person name="Zhu L."/>
            <person name="Gill N."/>
            <person name="Joshi T."/>
            <person name="Libault M."/>
            <person name="Sethuraman A."/>
            <person name="Zhang X.-C."/>
            <person name="Shinozaki K."/>
            <person name="Nguyen H.T."/>
            <person name="Wing R.A."/>
            <person name="Cregan P."/>
            <person name="Specht J."/>
            <person name="Grimwood J."/>
            <person name="Rokhsar D."/>
            <person name="Stacey G."/>
            <person name="Shoemaker R.C."/>
            <person name="Jackson S.A."/>
        </authorList>
    </citation>
    <scope>NUCLEOTIDE SEQUENCE [LARGE SCALE GENOMIC DNA]</scope>
    <source>
        <strain evidence="3">cv. Williams 82</strain>
        <tissue evidence="2">Callus</tissue>
    </source>
</reference>
<name>C6SX06_SOYBN</name>
<dbReference type="Gramene" id="KRH15600">
    <property type="protein sequence ID" value="KRH15600"/>
    <property type="gene ID" value="GLYMA_14G098400"/>
</dbReference>
<dbReference type="EMBL" id="BT089700">
    <property type="protein sequence ID" value="ACU13779.1"/>
    <property type="molecule type" value="mRNA"/>
</dbReference>
<dbReference type="PaxDb" id="3847-GLYMA14G11185.1"/>
<dbReference type="InterPro" id="IPR037119">
    <property type="entry name" value="Haem_oxidase_HugZ-like_sf"/>
</dbReference>
<evidence type="ECO:0000313" key="3">
    <source>
        <dbReference type="EnsemblPlants" id="KRH15600"/>
    </source>
</evidence>
<dbReference type="SMR" id="C6SX06"/>
<dbReference type="RefSeq" id="XP_014621936.1">
    <property type="nucleotide sequence ID" value="XM_014766450.3"/>
</dbReference>
<dbReference type="eggNOG" id="KOG0160">
    <property type="taxonomic scope" value="Eukaryota"/>
</dbReference>
<dbReference type="Gene3D" id="3.20.180.10">
    <property type="entry name" value="PNP-oxidase-like"/>
    <property type="match status" value="1"/>
</dbReference>